<accession>A0A0P4XN51</accession>
<protein>
    <submittedName>
        <fullName evidence="1">Uncharacterized protein</fullName>
    </submittedName>
</protein>
<proteinExistence type="predicted"/>
<dbReference type="OrthoDB" id="6372726at2759"/>
<dbReference type="AlphaFoldDB" id="A0A0P4XN51"/>
<evidence type="ECO:0000313" key="1">
    <source>
        <dbReference type="EMBL" id="JAI84469.1"/>
    </source>
</evidence>
<organism evidence="1">
    <name type="scientific">Daphnia magna</name>
    <dbReference type="NCBI Taxonomy" id="35525"/>
    <lineage>
        <taxon>Eukaryota</taxon>
        <taxon>Metazoa</taxon>
        <taxon>Ecdysozoa</taxon>
        <taxon>Arthropoda</taxon>
        <taxon>Crustacea</taxon>
        <taxon>Branchiopoda</taxon>
        <taxon>Diplostraca</taxon>
        <taxon>Cladocera</taxon>
        <taxon>Anomopoda</taxon>
        <taxon>Daphniidae</taxon>
        <taxon>Daphnia</taxon>
    </lineage>
</organism>
<reference evidence="1" key="1">
    <citation type="submission" date="2015-10" db="EMBL/GenBank/DDBJ databases">
        <title>Daphnia magna gene sets from two clonal populations assembled and annotated with EvidentialGene.</title>
        <authorList>
            <person name="Gilbert D."/>
            <person name="Podicheti R."/>
            <person name="Orsini L."/>
            <person name="Colbourne J."/>
            <person name="Pfrender M."/>
        </authorList>
    </citation>
    <scope>NUCLEOTIDE SEQUENCE</scope>
</reference>
<name>A0A0P4XN51_9CRUS</name>
<sequence>MAERKFWIKVITVLTALTMASYTQAQMKKIVSPLSEYTHQNNQACIIYLNSTLAGFFQKFNQPLHASSRMLRIGPDVEQIINKELTNLMLQCRQTPVGSSPQITAHLNQSGRNFYVEQLAIQKLDFKPRLKTEMNNIIKIDNLKARLNYLLAQKASQETLNKQQEKLLKDYREQIRLLKLGIEFMISDKEHERQSGIQYVNKLKEINVELANAPKKYANLKAQHDEIMSKYCNCVKCQLNEKPSLGFYTERSLFVADNKTTTETN</sequence>
<dbReference type="EMBL" id="GDIP01238932">
    <property type="protein sequence ID" value="JAI84469.1"/>
    <property type="molecule type" value="Transcribed_RNA"/>
</dbReference>
<reference evidence="1" key="2">
    <citation type="submission" date="2015-10" db="EMBL/GenBank/DDBJ databases">
        <authorList>
            <person name="Gilbert D.G."/>
        </authorList>
    </citation>
    <scope>NUCLEOTIDE SEQUENCE</scope>
</reference>